<name>A0A9X1YIQ7_9BURK</name>
<evidence type="ECO:0000313" key="1">
    <source>
        <dbReference type="EMBL" id="MCK9685132.1"/>
    </source>
</evidence>
<proteinExistence type="predicted"/>
<sequence length="73" mass="8349">MDNTRVFKWQNYELLCSAKPVDAGRFAPNLIISKQVWPTRPREIAVPRGQHTTEDTAIDAAYTEGLAWIRNYG</sequence>
<organism evidence="1 2">
    <name type="scientific">Scleromatobacter humisilvae</name>
    <dbReference type="NCBI Taxonomy" id="2897159"/>
    <lineage>
        <taxon>Bacteria</taxon>
        <taxon>Pseudomonadati</taxon>
        <taxon>Pseudomonadota</taxon>
        <taxon>Betaproteobacteria</taxon>
        <taxon>Burkholderiales</taxon>
        <taxon>Sphaerotilaceae</taxon>
        <taxon>Scleromatobacter</taxon>
    </lineage>
</organism>
<dbReference type="RefSeq" id="WP_275681143.1">
    <property type="nucleotide sequence ID" value="NZ_JAJLJH010000001.1"/>
</dbReference>
<dbReference type="Proteomes" id="UP001139353">
    <property type="component" value="Unassembled WGS sequence"/>
</dbReference>
<evidence type="ECO:0000313" key="2">
    <source>
        <dbReference type="Proteomes" id="UP001139353"/>
    </source>
</evidence>
<protein>
    <submittedName>
        <fullName evidence="1">Uncharacterized protein</fullName>
    </submittedName>
</protein>
<accession>A0A9X1YIQ7</accession>
<reference evidence="1" key="1">
    <citation type="submission" date="2021-11" db="EMBL/GenBank/DDBJ databases">
        <title>BS-T2-15 a new species belonging to the Comamonadaceae family isolated from the soil of a French oak forest.</title>
        <authorList>
            <person name="Mieszkin S."/>
            <person name="Alain K."/>
        </authorList>
    </citation>
    <scope>NUCLEOTIDE SEQUENCE</scope>
    <source>
        <strain evidence="1">BS-T2-15</strain>
    </source>
</reference>
<gene>
    <name evidence="1" type="ORF">LPC04_05340</name>
</gene>
<comment type="caution">
    <text evidence="1">The sequence shown here is derived from an EMBL/GenBank/DDBJ whole genome shotgun (WGS) entry which is preliminary data.</text>
</comment>
<keyword evidence="2" id="KW-1185">Reference proteome</keyword>
<dbReference type="EMBL" id="JAJLJH010000001">
    <property type="protein sequence ID" value="MCK9685132.1"/>
    <property type="molecule type" value="Genomic_DNA"/>
</dbReference>
<dbReference type="AlphaFoldDB" id="A0A9X1YIQ7"/>